<reference evidence="1" key="1">
    <citation type="submission" date="2023-05" db="EMBL/GenBank/DDBJ databases">
        <title>Nepenthes gracilis genome sequencing.</title>
        <authorList>
            <person name="Fukushima K."/>
        </authorList>
    </citation>
    <scope>NUCLEOTIDE SEQUENCE</scope>
    <source>
        <strain evidence="1">SING2019-196</strain>
    </source>
</reference>
<keyword evidence="2" id="KW-1185">Reference proteome</keyword>
<sequence length="81" mass="9070">MCCCIQSNHSHGVSMQIYPLNGGRPSRLFQVTMAGLDSLRFAGSPHALEYPWYTVNCTKVSLSIPHQEQLAKTFDELQQNS</sequence>
<accession>A0AAD3XPP8</accession>
<proteinExistence type="predicted"/>
<evidence type="ECO:0000313" key="1">
    <source>
        <dbReference type="EMBL" id="GMH12433.1"/>
    </source>
</evidence>
<dbReference type="AlphaFoldDB" id="A0AAD3XPP8"/>
<dbReference type="EMBL" id="BSYO01000012">
    <property type="protein sequence ID" value="GMH12433.1"/>
    <property type="molecule type" value="Genomic_DNA"/>
</dbReference>
<dbReference type="Proteomes" id="UP001279734">
    <property type="component" value="Unassembled WGS sequence"/>
</dbReference>
<organism evidence="1 2">
    <name type="scientific">Nepenthes gracilis</name>
    <name type="common">Slender pitcher plant</name>
    <dbReference type="NCBI Taxonomy" id="150966"/>
    <lineage>
        <taxon>Eukaryota</taxon>
        <taxon>Viridiplantae</taxon>
        <taxon>Streptophyta</taxon>
        <taxon>Embryophyta</taxon>
        <taxon>Tracheophyta</taxon>
        <taxon>Spermatophyta</taxon>
        <taxon>Magnoliopsida</taxon>
        <taxon>eudicotyledons</taxon>
        <taxon>Gunneridae</taxon>
        <taxon>Pentapetalae</taxon>
        <taxon>Caryophyllales</taxon>
        <taxon>Nepenthaceae</taxon>
        <taxon>Nepenthes</taxon>
    </lineage>
</organism>
<gene>
    <name evidence="1" type="ORF">Nepgr_014274</name>
</gene>
<name>A0AAD3XPP8_NEPGR</name>
<protein>
    <submittedName>
        <fullName evidence="1">Uncharacterized protein</fullName>
    </submittedName>
</protein>
<comment type="caution">
    <text evidence="1">The sequence shown here is derived from an EMBL/GenBank/DDBJ whole genome shotgun (WGS) entry which is preliminary data.</text>
</comment>
<evidence type="ECO:0000313" key="2">
    <source>
        <dbReference type="Proteomes" id="UP001279734"/>
    </source>
</evidence>